<dbReference type="EMBL" id="FSRQ01000001">
    <property type="protein sequence ID" value="SIN93882.1"/>
    <property type="molecule type" value="Genomic_DNA"/>
</dbReference>
<reference evidence="2" key="1">
    <citation type="submission" date="2016-12" db="EMBL/GenBank/DDBJ databases">
        <authorList>
            <person name="Varghese N."/>
            <person name="Submissions S."/>
        </authorList>
    </citation>
    <scope>NUCLEOTIDE SEQUENCE [LARGE SCALE GENOMIC DNA]</scope>
    <source>
        <strain evidence="2">DSM 16779</strain>
    </source>
</reference>
<evidence type="ECO:0000313" key="2">
    <source>
        <dbReference type="Proteomes" id="UP000184782"/>
    </source>
</evidence>
<accession>A0A1N6FF43</accession>
<protein>
    <submittedName>
        <fullName evidence="1">Uncharacterized protein</fullName>
    </submittedName>
</protein>
<dbReference type="Proteomes" id="UP000184782">
    <property type="component" value="Unassembled WGS sequence"/>
</dbReference>
<dbReference type="InterPro" id="IPR047975">
    <property type="entry name" value="Heme_bind_FMP"/>
</dbReference>
<dbReference type="NCBIfam" id="NF040571">
    <property type="entry name" value="peroxidase_FMP"/>
    <property type="match status" value="1"/>
</dbReference>
<evidence type="ECO:0000313" key="1">
    <source>
        <dbReference type="EMBL" id="SIN93882.1"/>
    </source>
</evidence>
<dbReference type="RefSeq" id="WP_228418621.1">
    <property type="nucleotide sequence ID" value="NZ_FSRQ01000001.1"/>
</dbReference>
<keyword evidence="2" id="KW-1185">Reference proteome</keyword>
<dbReference type="AlphaFoldDB" id="A0A1N6FF43"/>
<proteinExistence type="predicted"/>
<dbReference type="STRING" id="59733.SAMN05421769_1254"/>
<gene>
    <name evidence="1" type="ORF">SAMN05421769_1254</name>
</gene>
<dbReference type="NCBIfam" id="NF040572">
    <property type="entry name" value="heme_bind_FMP"/>
    <property type="match status" value="1"/>
</dbReference>
<name>A0A1N6FF43_9FLAO</name>
<sequence>MLKRNKEIFGQENQFSRAAAPNQDEAPKGYLANLMNGYSKLLIDDPVRPFSEENLQEIANNVDYGVLEALNGTWVSYNANYNTNIGRPSLGSGIHTTIMPSPGTNPSTIPGKFSFDTEEYIEKLTFEIVPGGVRNRGGATELFCGAVKYDQTIKSVNKVEGNPDLQYAGIHEENGMYLWLSDVYNYAATKETIEKDRGIHAFSTEDFEKYGYKGEYRNEPLVEVKDENGNSSYILLSQLKEGQKYYEIIPAQEIKPMDGITGPYFIPDYSISRSGVIPHGSTITVLGDITPESVDKKIYYLRKGTPKFPTGIATWDPPHLAISPTMGGAGGAINLDEPAPAWVHETLNDENDPGSNKIYTQRILADELYPYCVRPDMRLRDTLSGQTVANYVLIQMSSKMPTGAQGGILNVPFVNRFVPTVEIEFNLWIETVIEDGKEILQLQYEQIIFFEFDFGNDGGTTSWPHIQVNTLRKIEDIPADQRKVIEEQFFNAPSAMSMTTPASITERVANPPSGCPYHKS</sequence>
<organism evidence="1 2">
    <name type="scientific">Chryseobacterium scophthalmum</name>
    <dbReference type="NCBI Taxonomy" id="59733"/>
    <lineage>
        <taxon>Bacteria</taxon>
        <taxon>Pseudomonadati</taxon>
        <taxon>Bacteroidota</taxon>
        <taxon>Flavobacteriia</taxon>
        <taxon>Flavobacteriales</taxon>
        <taxon>Weeksellaceae</taxon>
        <taxon>Chryseobacterium group</taxon>
        <taxon>Chryseobacterium</taxon>
    </lineage>
</organism>